<feature type="region of interest" description="Disordered" evidence="1">
    <location>
        <begin position="130"/>
        <end position="170"/>
    </location>
</feature>
<dbReference type="Pfam" id="PF01381">
    <property type="entry name" value="HTH_3"/>
    <property type="match status" value="1"/>
</dbReference>
<dbReference type="PROSITE" id="PS50943">
    <property type="entry name" value="HTH_CROC1"/>
    <property type="match status" value="1"/>
</dbReference>
<dbReference type="RefSeq" id="WP_169339405.1">
    <property type="nucleotide sequence ID" value="NZ_JABBZM010000003.1"/>
</dbReference>
<proteinExistence type="predicted"/>
<dbReference type="GO" id="GO:0003677">
    <property type="term" value="F:DNA binding"/>
    <property type="evidence" value="ECO:0007669"/>
    <property type="project" value="InterPro"/>
</dbReference>
<name>A0A848P0K1_9RALS</name>
<accession>A0A848P0K1</accession>
<reference evidence="3 4" key="1">
    <citation type="submission" date="2020-04" db="EMBL/GenBank/DDBJ databases">
        <title>Ralstonia insidiosa genome sequencing and assembly.</title>
        <authorList>
            <person name="Martins R.C.R."/>
            <person name="Perdigao-Neto L.V."/>
            <person name="Levin A.S.S."/>
            <person name="Costa S.F."/>
        </authorList>
    </citation>
    <scope>NUCLEOTIDE SEQUENCE [LARGE SCALE GENOMIC DNA]</scope>
    <source>
        <strain evidence="3 4">5047</strain>
    </source>
</reference>
<evidence type="ECO:0000256" key="1">
    <source>
        <dbReference type="SAM" id="MobiDB-lite"/>
    </source>
</evidence>
<organism evidence="3 4">
    <name type="scientific">Ralstonia insidiosa</name>
    <dbReference type="NCBI Taxonomy" id="190721"/>
    <lineage>
        <taxon>Bacteria</taxon>
        <taxon>Pseudomonadati</taxon>
        <taxon>Pseudomonadota</taxon>
        <taxon>Betaproteobacteria</taxon>
        <taxon>Burkholderiales</taxon>
        <taxon>Burkholderiaceae</taxon>
        <taxon>Ralstonia</taxon>
    </lineage>
</organism>
<dbReference type="AlphaFoldDB" id="A0A848P0K1"/>
<evidence type="ECO:0000313" key="4">
    <source>
        <dbReference type="Proteomes" id="UP000575469"/>
    </source>
</evidence>
<dbReference type="CDD" id="cd00093">
    <property type="entry name" value="HTH_XRE"/>
    <property type="match status" value="1"/>
</dbReference>
<dbReference type="EMBL" id="JABBZM010000003">
    <property type="protein sequence ID" value="NMV37218.1"/>
    <property type="molecule type" value="Genomic_DNA"/>
</dbReference>
<dbReference type="InterPro" id="IPR001387">
    <property type="entry name" value="Cro/C1-type_HTH"/>
</dbReference>
<dbReference type="Gene3D" id="1.10.260.40">
    <property type="entry name" value="lambda repressor-like DNA-binding domains"/>
    <property type="match status" value="1"/>
</dbReference>
<dbReference type="Proteomes" id="UP000575469">
    <property type="component" value="Unassembled WGS sequence"/>
</dbReference>
<dbReference type="SMART" id="SM00530">
    <property type="entry name" value="HTH_XRE"/>
    <property type="match status" value="1"/>
</dbReference>
<dbReference type="SUPFAM" id="SSF47413">
    <property type="entry name" value="lambda repressor-like DNA-binding domains"/>
    <property type="match status" value="1"/>
</dbReference>
<comment type="caution">
    <text evidence="3">The sequence shown here is derived from an EMBL/GenBank/DDBJ whole genome shotgun (WGS) entry which is preliminary data.</text>
</comment>
<gene>
    <name evidence="3" type="ORF">HGR00_04790</name>
</gene>
<evidence type="ECO:0000313" key="3">
    <source>
        <dbReference type="EMBL" id="NMV37218.1"/>
    </source>
</evidence>
<feature type="domain" description="HTH cro/C1-type" evidence="2">
    <location>
        <begin position="9"/>
        <end position="60"/>
    </location>
</feature>
<dbReference type="InterPro" id="IPR010982">
    <property type="entry name" value="Lambda_DNA-bd_dom_sf"/>
</dbReference>
<evidence type="ECO:0000259" key="2">
    <source>
        <dbReference type="PROSITE" id="PS50943"/>
    </source>
</evidence>
<protein>
    <submittedName>
        <fullName evidence="3">Helix-turn-helix transcriptional regulator</fullName>
    </submittedName>
</protein>
<feature type="compositionally biased region" description="Polar residues" evidence="1">
    <location>
        <begin position="133"/>
        <end position="142"/>
    </location>
</feature>
<sequence length="170" mass="18946">MSIAMGKRVRERRDLLKMSQRELADRIGCSQPMIKKIEAGSKTALGLKLAEALGTTLEYLERGHESTVSSRAPEELRREAARSAEEVQARLREMIGHMNPAQLAATEKMFEVILGRYKASPTIEGIAQDVQRKSGSTVQLSDVFNPHTPMGTDTQAGERDERKGRTHKRS</sequence>